<dbReference type="PROSITE" id="PS00455">
    <property type="entry name" value="AMP_BINDING"/>
    <property type="match status" value="2"/>
</dbReference>
<dbReference type="Gene3D" id="3.20.20.30">
    <property type="entry name" value="Luciferase-like domain"/>
    <property type="match status" value="1"/>
</dbReference>
<dbReference type="SUPFAM" id="SSF52777">
    <property type="entry name" value="CoA-dependent acyltransferases"/>
    <property type="match status" value="7"/>
</dbReference>
<dbReference type="Gene3D" id="1.10.1200.10">
    <property type="entry name" value="ACP-like"/>
    <property type="match status" value="2"/>
</dbReference>
<dbReference type="Pfam" id="PF00296">
    <property type="entry name" value="Bac_luciferase"/>
    <property type="match status" value="1"/>
</dbReference>
<dbReference type="InterPro" id="IPR011251">
    <property type="entry name" value="Luciferase-like_dom"/>
</dbReference>
<comment type="caution">
    <text evidence="10">The sequence shown here is derived from an EMBL/GenBank/DDBJ whole genome shotgun (WGS) entry which is preliminary data.</text>
</comment>
<protein>
    <submittedName>
        <fullName evidence="10">Non-ribosomal peptide synthetase</fullName>
    </submittedName>
</protein>
<comment type="cofactor">
    <cofactor evidence="1">
        <name>pantetheine 4'-phosphate</name>
        <dbReference type="ChEBI" id="CHEBI:47942"/>
    </cofactor>
</comment>
<accession>A0ABT4DU24</accession>
<dbReference type="Gene3D" id="3.30.559.30">
    <property type="entry name" value="Nonribosomal peptide synthetase, condensation domain"/>
    <property type="match status" value="4"/>
</dbReference>
<dbReference type="InterPro" id="IPR025110">
    <property type="entry name" value="AMP-bd_C"/>
</dbReference>
<dbReference type="CDD" id="cd19531">
    <property type="entry name" value="LCL_NRPS-like"/>
    <property type="match status" value="1"/>
</dbReference>
<dbReference type="Pfam" id="PF00550">
    <property type="entry name" value="PP-binding"/>
    <property type="match status" value="2"/>
</dbReference>
<keyword evidence="6" id="KW-0677">Repeat</keyword>
<dbReference type="SUPFAM" id="SSF56801">
    <property type="entry name" value="Acetyl-CoA synthetase-like"/>
    <property type="match status" value="3"/>
</dbReference>
<dbReference type="InterPro" id="IPR000873">
    <property type="entry name" value="AMP-dep_synth/lig_dom"/>
</dbReference>
<keyword evidence="7" id="KW-0045">Antibiotic biosynthesis</keyword>
<dbReference type="PANTHER" id="PTHR45527">
    <property type="entry name" value="NONRIBOSOMAL PEPTIDE SYNTHETASE"/>
    <property type="match status" value="1"/>
</dbReference>
<feature type="domain" description="Carrier" evidence="9">
    <location>
        <begin position="773"/>
        <end position="848"/>
    </location>
</feature>
<dbReference type="InterPro" id="IPR010071">
    <property type="entry name" value="AA_adenyl_dom"/>
</dbReference>
<comment type="similarity">
    <text evidence="2">Belongs to the ATP-dependent AMP-binding enzyme family.</text>
</comment>
<dbReference type="Proteomes" id="UP001207626">
    <property type="component" value="Unassembled WGS sequence"/>
</dbReference>
<dbReference type="Pfam" id="PF00668">
    <property type="entry name" value="Condensation"/>
    <property type="match status" value="4"/>
</dbReference>
<keyword evidence="5" id="KW-0436">Ligase</keyword>
<keyword evidence="8" id="KW-0511">Multifunctional enzyme</keyword>
<evidence type="ECO:0000256" key="1">
    <source>
        <dbReference type="ARBA" id="ARBA00001957"/>
    </source>
</evidence>
<evidence type="ECO:0000313" key="11">
    <source>
        <dbReference type="Proteomes" id="UP001207626"/>
    </source>
</evidence>
<evidence type="ECO:0000256" key="6">
    <source>
        <dbReference type="ARBA" id="ARBA00022737"/>
    </source>
</evidence>
<name>A0ABT4DU24_9BACL</name>
<dbReference type="Gene3D" id="3.30.559.10">
    <property type="entry name" value="Chloramphenicol acetyltransferase-like domain"/>
    <property type="match status" value="3"/>
</dbReference>
<dbReference type="Pfam" id="PF13193">
    <property type="entry name" value="AMP-binding_C"/>
    <property type="match status" value="2"/>
</dbReference>
<dbReference type="Gene3D" id="3.40.50.980">
    <property type="match status" value="4"/>
</dbReference>
<organism evidence="10 11">
    <name type="scientific">Paenibacillus apiarius</name>
    <dbReference type="NCBI Taxonomy" id="46240"/>
    <lineage>
        <taxon>Bacteria</taxon>
        <taxon>Bacillati</taxon>
        <taxon>Bacillota</taxon>
        <taxon>Bacilli</taxon>
        <taxon>Bacillales</taxon>
        <taxon>Paenibacillaceae</taxon>
        <taxon>Paenibacillus</taxon>
    </lineage>
</organism>
<dbReference type="InterPro" id="IPR023213">
    <property type="entry name" value="CAT-like_dom_sf"/>
</dbReference>
<dbReference type="NCBIfam" id="NF003417">
    <property type="entry name" value="PRK04813.1"/>
    <property type="match status" value="3"/>
</dbReference>
<dbReference type="Pfam" id="PF00501">
    <property type="entry name" value="AMP-binding"/>
    <property type="match status" value="3"/>
</dbReference>
<dbReference type="InterPro" id="IPR042099">
    <property type="entry name" value="ANL_N_sf"/>
</dbReference>
<gene>
    <name evidence="10" type="ORF">M5X09_08820</name>
</gene>
<keyword evidence="4" id="KW-0597">Phosphoprotein</keyword>
<evidence type="ECO:0000259" key="9">
    <source>
        <dbReference type="PROSITE" id="PS50075"/>
    </source>
</evidence>
<evidence type="ECO:0000256" key="8">
    <source>
        <dbReference type="ARBA" id="ARBA00023268"/>
    </source>
</evidence>
<evidence type="ECO:0000256" key="5">
    <source>
        <dbReference type="ARBA" id="ARBA00022598"/>
    </source>
</evidence>
<feature type="domain" description="Carrier" evidence="9">
    <location>
        <begin position="2171"/>
        <end position="2245"/>
    </location>
</feature>
<dbReference type="NCBIfam" id="TIGR04020">
    <property type="entry name" value="seco_metab_LLM"/>
    <property type="match status" value="1"/>
</dbReference>
<dbReference type="InterPro" id="IPR001242">
    <property type="entry name" value="Condensation_dom"/>
</dbReference>
<dbReference type="PROSITE" id="PS00012">
    <property type="entry name" value="PHOSPHOPANTETHEINE"/>
    <property type="match status" value="1"/>
</dbReference>
<dbReference type="InterPro" id="IPR045851">
    <property type="entry name" value="AMP-bd_C_sf"/>
</dbReference>
<sequence length="3154" mass="365705">MKKLVTRELYKNPKDYWLRRLERKFETGAVPMDRHYSSEEVLVNKISYSFSEDVTDWLMQISNQSKYALFVVLVSGIQYVLYRYKNYEEVILGTLSFEEREFTERQINKIIPLISNIESSENFKDLLENTKSEIFNAIKYQDIHLQQLQKIMSNTQQQIDTLIVMESIHKYNQAEQLSSKYNLVIEISLKQELNITSYFNANVYERESINRFYKHVERYFSSLMKEPDKNLDQINYLTDEEMDLLFIKFNSTHYEIPFNKTIHKLFEEQVKRKPNQVALVVNGNQFTYKEINNEANKLAHYLRNNYNIRKDDVIGLFMDRNEQLVISILAILKSGAAYVPLDPNYPKLRIEYIIKNSKLKTLIIESSHINNIDIEQDKFIILAEHRKHINQECTQNPPHVNETSDLAYVIYTSGSTGQPKGVQINHQNVVNFIYGVEKELKINEDHSILALTSISFDLSVMELLGSLIIGLHVVLNTNEIYLGDFNQYVSPNFLNNNKPISIIQTTPSILSRVIKDENCYEFIKSLKYILIGGERINPSLTDTLFAITDAKIFTMYGPTETTIWSCCVELKRDDLITLGRPLPNQHIYILDKKMKPLPIGSYGEVYIGGKGVARGYLDRKEENEEKFVVSPFVKDGMERIYKSGDIGRFLPDGRIQSMGRGDHQIKINGNRIELEEIECIIQHHENVKETVVIDKKDDYENHILIAYVVFHKSCSSSTQEIKTLLNNYLPYYMIPKFFVEIQEFPLTLNGKINRNALREKSINMLSQASTFKEPKNDLEKEITEIWTDILELDRIGVNDDFYLLGGDSLKAGAIINKLNKRFQVRLFLKDFLHLRTVAELAKKIPEIGTTQKNTIPLVEKKSCYPASSAQKRMYYSNQMNVDDSSYNVTGTIIINGRINKDLVLSSIRALINRHEVFRTSFELDNDILYQKIHDHADISIEYMNLSEEEIESAVRDFVRPFDLTCAPLLRIGLISIYEDYHVLVYDIHHIICDGESIRLMNSELFKTYTRQKLPDLKIQYKDYSSWQQKLLESDQIKKSESFWLEEITNNVEMLTLPTDYTITQFVTNEGRELYFNIDTELKMKIEQLAFRQGCTVNMLLLSAYFILLSRYSGQKDFIIGMPVLGRPHDDLSDCFGVFINMLCIRNQPEAQKSFVDFAVEVRESMLQAIDHQDYPFDVLYEKLNTQSKNNVNPLFEVMFNAHQVEGEEWTEAEGIRFTHKSYFNNKAKYNLTLDTTIKNECIECKFEYRTELFKEITISTMSRNFVNLLKSIVENPNMRLAQLQMLSKQDINNILFQRNQTSVPYNTNVSIHEQFEKIASEYPDKIALVHKERKLTYQELNRKSNQLAYYLRNYCQVNTEDRVGIMLDRSENLVIAMLAALKAGAAYVPIDPINPEKRTSFIIKDSKMKCILTEDRYVEKYTDITCINIVEIKNELLNLPTINVINQTQPCNLIYLMYTSGSTGNPKGVMVEHRNVINFLCAMDEKIGDIAGDSCIALTSVAFDISVLELLWTLTRGKKIIISSSDNLYEIVNDYPAPAKDNPMQFSMFFFSTYQKKTNNKYDLLLNSAKFAESNGFEAIWTPERHFHEFGGLYSNPSVISAALSTITEHIKIRSGSIVLPLHDTLRVVEEWAIVDNLSKGRVGLAFTNGWHPNDFVLNPEAYLHRTDVMYEQIEQVKKLWQGKKIERKNGIGKNVEVESFPRPIQNQLPIWVTTGGNPETYRKAGRLGLNILTHLFGQDLQTLKENIQSYHQLLEDNGFSKKDARITVMLHTFVGNDLEEVEELVRKPFYSYIESNSNLLNSSLVNGETINLMELDHAEKEQLLELSFQKYWNKLSLMGTIESVHSIVEQLHDIGVTEIACLIDFGLEDDVILDGLSNLAKLKEEYNRKITEKKEHYTEPVSLLQCTPSTLKILLSDNSYSHFLQSLQTILIGGEKLSEQLANKLLDKTTARVFNMYGPTETTVWSSMHEVRKNECVTIGKPIANTQIYVLDEYQNPVSTNVVGEIYISGDGVARGYANLDELSNEKFINNPFVNNTKMYRTGDLGRLLDDGSIEYIGRKDYQVKIRGFRIEIEEIEAALLDNDAVEEAVVVTQSDQNGDSHLIAFVVCTKHRVNRNEIKEHLAKVLPGYMIPNQILQLEKLPLNVNNKLDRNSLPNVFDLQPQSTKHIAPRNDIERTLVEVWKEVLVAKDISVNDPFFALGGDSIKAIQISSKLLKHGLKIQLKDIFMHPTIQELSPLIKIVKNKNQTSSLPIVGEAQMAPIQQWFFEQNLMDSHHYNQSILLYRKEGFVDENLQRVLKEIVIHHDALRMTFRRNGNKISQYNKGIDAEGYAFSCFDITNEDNIRKTIEQEGNKIQSRFDLENGPLLAVALYKTKEGHYLQLSAHHLIIDGISWRVFLEDLSSGYLQITSGEDVRFPDKTSSYQDWTKYLHEQKYIQKEEQDYWNHISKEAVSPLFNNTDRFNNKVKDSKRMSFNLTKSETEKMIKSVNQAYNTEINDILLTALGLSIYQWVGSEKFFIDLEGHGREELFEDLDISRTIGWFTSLFPLSMEIKSDDIAQGIITTKERLRKIPSKGVGYGILKYINKNHDLDIEPVIMFNYLGDFNNSMKPEVFTISDLSTGHSISPESERKYLIEVIGLILDEQMTISITYNKFHFVKDDITQFNELFHNNLVSIIEHCMSVPSNQATPSDYFFNSFSFEELVKFEKYLLEENQETSGIENFYPVTPSQERMLFYTLFYQDRRYFFEQVSFELKGDVDVSLFEESLHLLMEKYDVLRSNFSYKKAKQPIQIIFRNKKGVLNYEDISMMSEYERKNYIKDYKSKDRERSFDLLRDTLLRISVLKIKKDTYSLIWSYHHIIMDGWSLGIVVKDYLSFILSSLQNNKSILSLTSCYPYSEYMKWFQKQNKSEGLAYWTKYLSNYDFSNSIETNASNSYIRKFEEFTINSSLSQALIQQAKRYGVTVNTILQVLWGITLSKITNLNDIVFGVVSSGRNFDLDKIDEMVGLFVNVMPFRIQLSMDTQLSNLLSATQSSMALSEQFSYVSLMELQAKLNTNNSNIIDHVFVFENYPLKQNDFVNEYFTISEVKFNPQTNYNLNIVISFDSELKVNFIYNKSFYDENYINRISDYYRKLIHYIIKEEDTLLIKQLLNFK</sequence>
<dbReference type="InterPro" id="IPR036736">
    <property type="entry name" value="ACP-like_sf"/>
</dbReference>
<evidence type="ECO:0000256" key="4">
    <source>
        <dbReference type="ARBA" id="ARBA00022553"/>
    </source>
</evidence>
<dbReference type="Gene3D" id="3.40.50.12780">
    <property type="entry name" value="N-terminal domain of ligase-like"/>
    <property type="match status" value="1"/>
</dbReference>
<dbReference type="InterPro" id="IPR036661">
    <property type="entry name" value="Luciferase-like_sf"/>
</dbReference>
<dbReference type="InterPro" id="IPR009081">
    <property type="entry name" value="PP-bd_ACP"/>
</dbReference>
<keyword evidence="11" id="KW-1185">Reference proteome</keyword>
<dbReference type="InterPro" id="IPR024011">
    <property type="entry name" value="Biosynth_lucif-like_mOase_dom"/>
</dbReference>
<dbReference type="RefSeq" id="WP_087433297.1">
    <property type="nucleotide sequence ID" value="NZ_JAMDLW010000010.1"/>
</dbReference>
<evidence type="ECO:0000256" key="2">
    <source>
        <dbReference type="ARBA" id="ARBA00006432"/>
    </source>
</evidence>
<dbReference type="InterPro" id="IPR020845">
    <property type="entry name" value="AMP-binding_CS"/>
</dbReference>
<dbReference type="NCBIfam" id="TIGR01720">
    <property type="entry name" value="NRPS-para261"/>
    <property type="match status" value="1"/>
</dbReference>
<dbReference type="CDD" id="cd19534">
    <property type="entry name" value="E_NRPS"/>
    <property type="match status" value="1"/>
</dbReference>
<dbReference type="NCBIfam" id="TIGR01733">
    <property type="entry name" value="AA-adenyl-dom"/>
    <property type="match status" value="1"/>
</dbReference>
<dbReference type="Gene3D" id="2.30.38.10">
    <property type="entry name" value="Luciferase, Domain 3"/>
    <property type="match status" value="1"/>
</dbReference>
<keyword evidence="3" id="KW-0596">Phosphopantetheine</keyword>
<dbReference type="InterPro" id="IPR010060">
    <property type="entry name" value="NRPS_synth"/>
</dbReference>
<dbReference type="EMBL" id="JAMDLW010000010">
    <property type="protein sequence ID" value="MCY9519783.1"/>
    <property type="molecule type" value="Genomic_DNA"/>
</dbReference>
<reference evidence="10 11" key="1">
    <citation type="submission" date="2022-05" db="EMBL/GenBank/DDBJ databases">
        <title>Genome Sequencing of Bee-Associated Microbes.</title>
        <authorList>
            <person name="Dunlap C."/>
        </authorList>
    </citation>
    <scope>NUCLEOTIDE SEQUENCE [LARGE SCALE GENOMIC DNA]</scope>
    <source>
        <strain evidence="10 11">NRRL NRS-1438</strain>
    </source>
</reference>
<proteinExistence type="inferred from homology"/>
<dbReference type="InterPro" id="IPR006162">
    <property type="entry name" value="Ppantetheine_attach_site"/>
</dbReference>
<dbReference type="PROSITE" id="PS50075">
    <property type="entry name" value="CARRIER"/>
    <property type="match status" value="2"/>
</dbReference>
<dbReference type="PANTHER" id="PTHR45527:SF1">
    <property type="entry name" value="FATTY ACID SYNTHASE"/>
    <property type="match status" value="1"/>
</dbReference>
<evidence type="ECO:0000256" key="7">
    <source>
        <dbReference type="ARBA" id="ARBA00023194"/>
    </source>
</evidence>
<dbReference type="CDD" id="cd05930">
    <property type="entry name" value="A_NRPS"/>
    <property type="match status" value="1"/>
</dbReference>
<evidence type="ECO:0000313" key="10">
    <source>
        <dbReference type="EMBL" id="MCY9519783.1"/>
    </source>
</evidence>
<dbReference type="SUPFAM" id="SSF51679">
    <property type="entry name" value="Bacterial luciferase-like"/>
    <property type="match status" value="1"/>
</dbReference>
<evidence type="ECO:0000256" key="3">
    <source>
        <dbReference type="ARBA" id="ARBA00022450"/>
    </source>
</evidence>
<dbReference type="SUPFAM" id="SSF47336">
    <property type="entry name" value="ACP-like"/>
    <property type="match status" value="2"/>
</dbReference>
<dbReference type="Gene3D" id="3.30.300.30">
    <property type="match status" value="2"/>
</dbReference>